<dbReference type="EMBL" id="JARPYI010000003">
    <property type="protein sequence ID" value="MDT2599602.1"/>
    <property type="molecule type" value="Genomic_DNA"/>
</dbReference>
<comment type="similarity">
    <text evidence="1">Belongs to the ABC transporter superfamily.</text>
</comment>
<evidence type="ECO:0000256" key="3">
    <source>
        <dbReference type="ARBA" id="ARBA00022475"/>
    </source>
</evidence>
<evidence type="ECO:0000259" key="8">
    <source>
        <dbReference type="PROSITE" id="PS50893"/>
    </source>
</evidence>
<evidence type="ECO:0000256" key="4">
    <source>
        <dbReference type="ARBA" id="ARBA00022741"/>
    </source>
</evidence>
<organism evidence="9 10">
    <name type="scientific">Enterococcus hulanensis</name>
    <dbReference type="NCBI Taxonomy" id="2559929"/>
    <lineage>
        <taxon>Bacteria</taxon>
        <taxon>Bacillati</taxon>
        <taxon>Bacillota</taxon>
        <taxon>Bacilli</taxon>
        <taxon>Lactobacillales</taxon>
        <taxon>Enterococcaceae</taxon>
        <taxon>Enterococcus</taxon>
    </lineage>
</organism>
<keyword evidence="4" id="KW-0547">Nucleotide-binding</keyword>
<keyword evidence="10" id="KW-1185">Reference proteome</keyword>
<dbReference type="Gene3D" id="3.40.50.300">
    <property type="entry name" value="P-loop containing nucleotide triphosphate hydrolases"/>
    <property type="match status" value="1"/>
</dbReference>
<evidence type="ECO:0000313" key="10">
    <source>
        <dbReference type="Proteomes" id="UP001252875"/>
    </source>
</evidence>
<evidence type="ECO:0000256" key="6">
    <source>
        <dbReference type="ARBA" id="ARBA00022967"/>
    </source>
</evidence>
<protein>
    <submittedName>
        <fullName evidence="9">ATP-binding cassette domain-containing protein</fullName>
    </submittedName>
</protein>
<dbReference type="InterPro" id="IPR027417">
    <property type="entry name" value="P-loop_NTPase"/>
</dbReference>
<comment type="caution">
    <text evidence="9">The sequence shown here is derived from an EMBL/GenBank/DDBJ whole genome shotgun (WGS) entry which is preliminary data.</text>
</comment>
<accession>A0ABU3EXK9</accession>
<evidence type="ECO:0000256" key="1">
    <source>
        <dbReference type="ARBA" id="ARBA00005417"/>
    </source>
</evidence>
<dbReference type="SMART" id="SM00382">
    <property type="entry name" value="AAA"/>
    <property type="match status" value="1"/>
</dbReference>
<dbReference type="GO" id="GO:0005524">
    <property type="term" value="F:ATP binding"/>
    <property type="evidence" value="ECO:0007669"/>
    <property type="project" value="UniProtKB-KW"/>
</dbReference>
<evidence type="ECO:0000313" key="9">
    <source>
        <dbReference type="EMBL" id="MDT2599602.1"/>
    </source>
</evidence>
<dbReference type="Pfam" id="PF00005">
    <property type="entry name" value="ABC_tran"/>
    <property type="match status" value="1"/>
</dbReference>
<evidence type="ECO:0000256" key="5">
    <source>
        <dbReference type="ARBA" id="ARBA00022840"/>
    </source>
</evidence>
<proteinExistence type="inferred from homology"/>
<keyword evidence="5 9" id="KW-0067">ATP-binding</keyword>
<feature type="domain" description="ABC transporter" evidence="8">
    <location>
        <begin position="3"/>
        <end position="236"/>
    </location>
</feature>
<gene>
    <name evidence="9" type="ORF">P7D85_07435</name>
</gene>
<keyword evidence="6" id="KW-1278">Translocase</keyword>
<sequence length="274" mass="30860">MKIEVKELTHQYPSGDIALSGINTVFEGIEPIAIIGQNGAGKTTFVKHLNGLLRPTCGEILIDGESIKNHTTAFWSRKIGYVFQNPDNQLFLESVKKEFEFGPKQQGVSKEEINERLKVVADLVGLTEKLSIHPFDLNATEKKFCTIGSILMMNPEMIILDEPTCGQDLEGNRRLTRIITALKENNQLCITITHDMKFVVKNFEQIIVMSKGRILKKATKEVIFSSPEILQASSVSPPPITRVGQALALERSVFSQQDFHQEFENKKQATRIYR</sequence>
<dbReference type="PANTHER" id="PTHR43553">
    <property type="entry name" value="HEAVY METAL TRANSPORTER"/>
    <property type="match status" value="1"/>
</dbReference>
<evidence type="ECO:0000256" key="7">
    <source>
        <dbReference type="ARBA" id="ARBA00023136"/>
    </source>
</evidence>
<dbReference type="InterPro" id="IPR003439">
    <property type="entry name" value="ABC_transporter-like_ATP-bd"/>
</dbReference>
<dbReference type="CDD" id="cd03225">
    <property type="entry name" value="ABC_cobalt_CbiO_domain1"/>
    <property type="match status" value="1"/>
</dbReference>
<keyword evidence="7" id="KW-0472">Membrane</keyword>
<dbReference type="InterPro" id="IPR003593">
    <property type="entry name" value="AAA+_ATPase"/>
</dbReference>
<dbReference type="PROSITE" id="PS50893">
    <property type="entry name" value="ABC_TRANSPORTER_2"/>
    <property type="match status" value="1"/>
</dbReference>
<dbReference type="InterPro" id="IPR015856">
    <property type="entry name" value="ABC_transpr_CbiO/EcfA_su"/>
</dbReference>
<dbReference type="RefSeq" id="WP_311821792.1">
    <property type="nucleotide sequence ID" value="NZ_JARPYF010000002.1"/>
</dbReference>
<dbReference type="Proteomes" id="UP001252875">
    <property type="component" value="Unassembled WGS sequence"/>
</dbReference>
<reference evidence="9 10" key="1">
    <citation type="submission" date="2023-03" db="EMBL/GenBank/DDBJ databases">
        <authorList>
            <person name="Shen W."/>
            <person name="Cai J."/>
        </authorList>
    </citation>
    <scope>NUCLEOTIDE SEQUENCE [LARGE SCALE GENOMIC DNA]</scope>
    <source>
        <strain evidence="9 10">D6-4</strain>
    </source>
</reference>
<keyword evidence="2" id="KW-0813">Transport</keyword>
<dbReference type="SUPFAM" id="SSF52540">
    <property type="entry name" value="P-loop containing nucleoside triphosphate hydrolases"/>
    <property type="match status" value="1"/>
</dbReference>
<dbReference type="InterPro" id="IPR050095">
    <property type="entry name" value="ECF_ABC_transporter_ATP-bd"/>
</dbReference>
<name>A0ABU3EXK9_9ENTE</name>
<evidence type="ECO:0000256" key="2">
    <source>
        <dbReference type="ARBA" id="ARBA00022448"/>
    </source>
</evidence>
<keyword evidence="3" id="KW-1003">Cell membrane</keyword>